<keyword evidence="3 5" id="KW-0375">Hydrogen ion transport</keyword>
<name>A0A4P9WSY8_9FUNG</name>
<keyword evidence="2 5" id="KW-0813">Transport</keyword>
<reference evidence="8 9" key="1">
    <citation type="journal article" date="2018" name="Nat. Microbiol.">
        <title>Leveraging single-cell genomics to expand the fungal tree of life.</title>
        <authorList>
            <person name="Ahrendt S.R."/>
            <person name="Quandt C.A."/>
            <person name="Ciobanu D."/>
            <person name="Clum A."/>
            <person name="Salamov A."/>
            <person name="Andreopoulos B."/>
            <person name="Cheng J.F."/>
            <person name="Woyke T."/>
            <person name="Pelin A."/>
            <person name="Henrissat B."/>
            <person name="Reynolds N.K."/>
            <person name="Benny G.L."/>
            <person name="Smith M.E."/>
            <person name="James T.Y."/>
            <person name="Grigoriev I.V."/>
        </authorList>
    </citation>
    <scope>NUCLEOTIDE SEQUENCE [LARGE SCALE GENOMIC DNA]</scope>
    <source>
        <strain evidence="8 9">ATCC 52028</strain>
    </source>
</reference>
<dbReference type="Gene3D" id="1.20.5.2950">
    <property type="match status" value="1"/>
</dbReference>
<comment type="function">
    <text evidence="5">Subunit of the V1 complex of vacuolar(H+)-ATPase (V-ATPase), a multisubunit enzyme composed of a peripheral complex (V1) that hydrolyzes ATP and a membrane integral complex (V0) that translocates protons. V-ATPase is responsible for acidifying and maintaining the pH of intracellular compartments and in some cell types, is targeted to the plasma membrane, where it is responsible for acidifying the extracellular environment.</text>
</comment>
<comment type="subunit">
    <text evidence="5">V-ATPase is a heteromultimeric enzyme made up of two complexes: the ATP-hydrolytic V1 complex and the proton translocation V0 complex.</text>
</comment>
<dbReference type="InterPro" id="IPR005124">
    <property type="entry name" value="V-ATPase_G"/>
</dbReference>
<evidence type="ECO:0000256" key="2">
    <source>
        <dbReference type="ARBA" id="ARBA00022448"/>
    </source>
</evidence>
<comment type="similarity">
    <text evidence="1 5">Belongs to the V-ATPase G subunit family.</text>
</comment>
<dbReference type="EMBL" id="ML014120">
    <property type="protein sequence ID" value="RKP03621.1"/>
    <property type="molecule type" value="Genomic_DNA"/>
</dbReference>
<keyword evidence="4 5" id="KW-0406">Ion transport</keyword>
<dbReference type="EMBL" id="ML010052">
    <property type="protein sequence ID" value="RKO96349.1"/>
    <property type="molecule type" value="Genomic_DNA"/>
</dbReference>
<dbReference type="PANTHER" id="PTHR12713">
    <property type="entry name" value="VACUOLAR ATP SYNTHASE SUBUNIT G"/>
    <property type="match status" value="1"/>
</dbReference>
<dbReference type="GO" id="GO:0016887">
    <property type="term" value="F:ATP hydrolysis activity"/>
    <property type="evidence" value="ECO:0007669"/>
    <property type="project" value="TreeGrafter"/>
</dbReference>
<reference evidence="6" key="3">
    <citation type="submission" date="2018-08" db="EMBL/GenBank/DDBJ databases">
        <title>Leveraging single-cell genomics to expand the Fungal Tree of Life.</title>
        <authorList>
            <consortium name="DOE Joint Genome Institute"/>
            <person name="Ahrendt S.R."/>
            <person name="Quandt C.A."/>
            <person name="Ciobanu D."/>
            <person name="Clum A."/>
            <person name="Salamov A."/>
            <person name="Andreopoulos B."/>
            <person name="Cheng J.-F."/>
            <person name="Woyke T."/>
            <person name="Pelin A."/>
            <person name="Henrissat B."/>
            <person name="Reynolds N."/>
            <person name="Benny G.L."/>
            <person name="Smith M.E."/>
            <person name="James T.Y."/>
            <person name="Grigoriev I.V."/>
        </authorList>
    </citation>
    <scope>NUCLEOTIDE SEQUENCE</scope>
    <source>
        <strain evidence="6">ATCC 52028</strain>
    </source>
</reference>
<dbReference type="NCBIfam" id="TIGR01147">
    <property type="entry name" value="V_ATP_synt_G"/>
    <property type="match status" value="1"/>
</dbReference>
<reference evidence="7" key="2">
    <citation type="submission" date="2018-04" db="EMBL/GenBank/DDBJ databases">
        <title>Leveraging single-cell genomics to expand the Fungal Tree of Life.</title>
        <authorList>
            <consortium name="DOE Joint Genome Institute"/>
            <person name="Ahrendt S.R."/>
            <person name="Quandt C.A."/>
            <person name="Ciobanu D."/>
            <person name="Clum A."/>
            <person name="Salamov A."/>
            <person name="Andreopoulos B."/>
            <person name="Cheng J.-F."/>
            <person name="Woyke T."/>
            <person name="Pelin A."/>
            <person name="Henrissat B."/>
            <person name="Benny G.L."/>
            <person name="Smith M.E."/>
            <person name="James T.Y."/>
            <person name="Grigoriev I.V."/>
        </authorList>
    </citation>
    <scope>NUCLEOTIDE SEQUENCE</scope>
    <source>
        <strain evidence="7">ATCC 52028</strain>
    </source>
</reference>
<dbReference type="FunFam" id="1.20.5.2950:FF:000001">
    <property type="entry name" value="V-type proton ATPase subunit G"/>
    <property type="match status" value="1"/>
</dbReference>
<gene>
    <name evidence="6" type="ORF">CAUPRSCDRAFT_11961</name>
    <name evidence="7" type="ORF">CXG81DRAFT_16853</name>
</gene>
<keyword evidence="9" id="KW-1185">Reference proteome</keyword>
<dbReference type="OrthoDB" id="250802at2759"/>
<evidence type="ECO:0000256" key="3">
    <source>
        <dbReference type="ARBA" id="ARBA00022781"/>
    </source>
</evidence>
<evidence type="ECO:0000313" key="9">
    <source>
        <dbReference type="Proteomes" id="UP000274922"/>
    </source>
</evidence>
<evidence type="ECO:0000256" key="5">
    <source>
        <dbReference type="RuleBase" id="RU364019"/>
    </source>
</evidence>
<dbReference type="PANTHER" id="PTHR12713:SF11">
    <property type="entry name" value="V-TYPE PROTON ATPASE SUBUNIT G"/>
    <property type="match status" value="1"/>
</dbReference>
<organism evidence="6 8">
    <name type="scientific">Caulochytrium protostelioides</name>
    <dbReference type="NCBI Taxonomy" id="1555241"/>
    <lineage>
        <taxon>Eukaryota</taxon>
        <taxon>Fungi</taxon>
        <taxon>Fungi incertae sedis</taxon>
        <taxon>Chytridiomycota</taxon>
        <taxon>Chytridiomycota incertae sedis</taxon>
        <taxon>Chytridiomycetes</taxon>
        <taxon>Caulochytriales</taxon>
        <taxon>Caulochytriaceae</taxon>
        <taxon>Caulochytrium</taxon>
    </lineage>
</organism>
<dbReference type="Pfam" id="PF03179">
    <property type="entry name" value="V-ATPase_G"/>
    <property type="match status" value="1"/>
</dbReference>
<protein>
    <recommendedName>
        <fullName evidence="5">V-type proton ATPase subunit G</fullName>
    </recommendedName>
</protein>
<sequence>MASNNSGIQTLLEVEKEAAKIVAKARLYRQERLKEARVEAAKEIDALKATLNTQLASSEKQTVGVSSEATARVKAETEQQLVQVARYQQENSEKAIAKLIQGVTQINPVPHPNSIRILKQDAFKASQKA</sequence>
<proteinExistence type="inferred from homology"/>
<dbReference type="STRING" id="1555241.A0A4P9WSY8"/>
<dbReference type="GO" id="GO:0046961">
    <property type="term" value="F:proton-transporting ATPase activity, rotational mechanism"/>
    <property type="evidence" value="ECO:0007669"/>
    <property type="project" value="InterPro"/>
</dbReference>
<evidence type="ECO:0000256" key="4">
    <source>
        <dbReference type="ARBA" id="ARBA00023065"/>
    </source>
</evidence>
<evidence type="ECO:0000313" key="6">
    <source>
        <dbReference type="EMBL" id="RKO96349.1"/>
    </source>
</evidence>
<accession>A0A4P9WSY8</accession>
<dbReference type="Proteomes" id="UP000268535">
    <property type="component" value="Unassembled WGS sequence"/>
</dbReference>
<evidence type="ECO:0000313" key="7">
    <source>
        <dbReference type="EMBL" id="RKP03621.1"/>
    </source>
</evidence>
<dbReference type="Proteomes" id="UP000274922">
    <property type="component" value="Unassembled WGS sequence"/>
</dbReference>
<dbReference type="GO" id="GO:0000221">
    <property type="term" value="C:vacuolar proton-transporting V-type ATPase, V1 domain"/>
    <property type="evidence" value="ECO:0007669"/>
    <property type="project" value="TreeGrafter"/>
</dbReference>
<evidence type="ECO:0000313" key="8">
    <source>
        <dbReference type="Proteomes" id="UP000268535"/>
    </source>
</evidence>
<dbReference type="AlphaFoldDB" id="A0A4P9WSY8"/>
<evidence type="ECO:0000256" key="1">
    <source>
        <dbReference type="ARBA" id="ARBA00010066"/>
    </source>
</evidence>